<reference evidence="1 2" key="1">
    <citation type="submission" date="2020-07" db="EMBL/GenBank/DDBJ databases">
        <title>Taxonomic proposal: Crassvirales, a new order of highly abundant and diverse bacterial viruses.</title>
        <authorList>
            <person name="Shkoporov A.N."/>
            <person name="Stockdale S.R."/>
            <person name="Guerin E."/>
            <person name="Ross R.P."/>
            <person name="Hill C."/>
        </authorList>
    </citation>
    <scope>NUCLEOTIDE SEQUENCE [LARGE SCALE GENOMIC DNA]</scope>
</reference>
<dbReference type="GeneID" id="65129767"/>
<dbReference type="KEGG" id="vg:65129767"/>
<name>A0A7M1S1Q2_9CAUD</name>
<evidence type="ECO:0000313" key="2">
    <source>
        <dbReference type="Proteomes" id="UP000593627"/>
    </source>
</evidence>
<dbReference type="Proteomes" id="UP000593627">
    <property type="component" value="Segment"/>
</dbReference>
<protein>
    <submittedName>
        <fullName evidence="1">Uncharacterized protein</fullName>
    </submittedName>
</protein>
<dbReference type="RefSeq" id="YP_010111438.1">
    <property type="nucleotide sequence ID" value="NC_055881.1"/>
</dbReference>
<dbReference type="EMBL" id="MT774388">
    <property type="protein sequence ID" value="QOR59280.1"/>
    <property type="molecule type" value="Genomic_DNA"/>
</dbReference>
<keyword evidence="2" id="KW-1185">Reference proteome</keyword>
<proteinExistence type="predicted"/>
<sequence length="58" mass="6518">MQVIINSSVVADGVVDLQVDCYKNGVLLCTESLLKANLLEKRLVSHYISYTRFGGEKW</sequence>
<accession>A0A7M1S1Q2</accession>
<evidence type="ECO:0000313" key="1">
    <source>
        <dbReference type="EMBL" id="QOR59280.1"/>
    </source>
</evidence>
<organism evidence="1 2">
    <name type="scientific">uncultured phage cr112_1</name>
    <dbReference type="NCBI Taxonomy" id="2772072"/>
    <lineage>
        <taxon>Viruses</taxon>
        <taxon>Duplodnaviria</taxon>
        <taxon>Heunggongvirae</taxon>
        <taxon>Uroviricota</taxon>
        <taxon>Caudoviricetes</taxon>
        <taxon>Crassvirales</taxon>
        <taxon>Steigviridae</taxon>
        <taxon>Asinivirinae</taxon>
        <taxon>Kehishuvirus</taxon>
        <taxon>Kehishuvirus splanchnicus</taxon>
    </lineage>
</organism>